<evidence type="ECO:0000313" key="3">
    <source>
        <dbReference type="Proteomes" id="UP001241747"/>
    </source>
</evidence>
<feature type="compositionally biased region" description="Low complexity" evidence="1">
    <location>
        <begin position="200"/>
        <end position="233"/>
    </location>
</feature>
<sequence>MTDRDADTQSAQELRLRPQTRATRQRSGAHRRRMDSGFGRWIAALALVAGAAQLSPAQAAPAWSELQGPLRGASYGEAGGIALFVLGCGAGSGPFIQAPLPEGVRPRPGRATTLALDVDGKRFSVRGRIAVDENAEGGPRGAVVAPVRLTDPLVKALGTGKQVKMGEGKANGGLVIPLSEGTALLAKAATICGAPAPVTTPAAPKPAEAAAAKPPEAAPTAAQAAPATVAAEPGKPARSGGVPPAREIAAAIFVDQAEGLRVADKLKITPVDLNGDGAPEAIITLTDPTWCGDTGCTWFVVDLSGKPRVMGQFIGLGLAPGKDSNDGWRDLSLKTPGGSERMYYKDGTYH</sequence>
<feature type="region of interest" description="Disordered" evidence="1">
    <location>
        <begin position="200"/>
        <end position="242"/>
    </location>
</feature>
<protein>
    <recommendedName>
        <fullName evidence="4">Lipoprotein</fullName>
    </recommendedName>
</protein>
<dbReference type="EMBL" id="JAUSVY010000001">
    <property type="protein sequence ID" value="MDQ0503893.1"/>
    <property type="molecule type" value="Genomic_DNA"/>
</dbReference>
<comment type="caution">
    <text evidence="2">The sequence shown here is derived from an EMBL/GenBank/DDBJ whole genome shotgun (WGS) entry which is preliminary data.</text>
</comment>
<keyword evidence="3" id="KW-1185">Reference proteome</keyword>
<feature type="region of interest" description="Disordered" evidence="1">
    <location>
        <begin position="1"/>
        <end position="33"/>
    </location>
</feature>
<evidence type="ECO:0000256" key="1">
    <source>
        <dbReference type="SAM" id="MobiDB-lite"/>
    </source>
</evidence>
<proteinExistence type="predicted"/>
<reference evidence="2 3" key="1">
    <citation type="submission" date="2023-07" db="EMBL/GenBank/DDBJ databases">
        <title>Genomic Encyclopedia of Type Strains, Phase IV (KMG-IV): sequencing the most valuable type-strain genomes for metagenomic binning, comparative biology and taxonomic classification.</title>
        <authorList>
            <person name="Goeker M."/>
        </authorList>
    </citation>
    <scope>NUCLEOTIDE SEQUENCE [LARGE SCALE GENOMIC DNA]</scope>
    <source>
        <strain evidence="2 3">DSM 3770</strain>
    </source>
</reference>
<evidence type="ECO:0000313" key="2">
    <source>
        <dbReference type="EMBL" id="MDQ0503893.1"/>
    </source>
</evidence>
<dbReference type="RefSeq" id="WP_237344798.1">
    <property type="nucleotide sequence ID" value="NZ_JABWGX010000006.1"/>
</dbReference>
<organism evidence="2 3">
    <name type="scientific">Xanthobacter agilis</name>
    <dbReference type="NCBI Taxonomy" id="47492"/>
    <lineage>
        <taxon>Bacteria</taxon>
        <taxon>Pseudomonadati</taxon>
        <taxon>Pseudomonadota</taxon>
        <taxon>Alphaproteobacteria</taxon>
        <taxon>Hyphomicrobiales</taxon>
        <taxon>Xanthobacteraceae</taxon>
        <taxon>Xanthobacter</taxon>
    </lineage>
</organism>
<feature type="compositionally biased region" description="Basic residues" evidence="1">
    <location>
        <begin position="23"/>
        <end position="33"/>
    </location>
</feature>
<evidence type="ECO:0008006" key="4">
    <source>
        <dbReference type="Google" id="ProtNLM"/>
    </source>
</evidence>
<name>A0ABU0L9R9_XANAG</name>
<accession>A0ABU0L9R9</accession>
<dbReference type="Proteomes" id="UP001241747">
    <property type="component" value="Unassembled WGS sequence"/>
</dbReference>
<gene>
    <name evidence="2" type="ORF">QOZ94_000663</name>
</gene>